<dbReference type="EMBL" id="JSAM01000046">
    <property type="protein sequence ID" value="KIA78053.1"/>
    <property type="molecule type" value="Genomic_DNA"/>
</dbReference>
<comment type="caution">
    <text evidence="1">The sequence shown here is derived from an EMBL/GenBank/DDBJ whole genome shotgun (WGS) entry which is preliminary data.</text>
</comment>
<dbReference type="Proteomes" id="UP000031307">
    <property type="component" value="Unassembled WGS sequence"/>
</dbReference>
<dbReference type="AlphaFoldDB" id="A0A0C1ED66"/>
<reference evidence="1 2" key="1">
    <citation type="journal article" date="2014" name="Mol. Biol. Evol.">
        <title>Massive expansion of Ubiquitination-related gene families within the Chlamydiae.</title>
        <authorList>
            <person name="Domman D."/>
            <person name="Collingro A."/>
            <person name="Lagkouvardos I."/>
            <person name="Gehre L."/>
            <person name="Weinmaier T."/>
            <person name="Rattei T."/>
            <person name="Subtil A."/>
            <person name="Horn M."/>
        </authorList>
    </citation>
    <scope>NUCLEOTIDE SEQUENCE [LARGE SCALE GENOMIC DNA]</scope>
    <source>
        <strain evidence="1 2">OEW1</strain>
    </source>
</reference>
<dbReference type="PATRIC" id="fig|83552.4.peg.776"/>
<accession>A0A0C1ED66</accession>
<protein>
    <submittedName>
        <fullName evidence="1">Uncharacterized protein</fullName>
    </submittedName>
</protein>
<organism evidence="1 2">
    <name type="scientific">Parachlamydia acanthamoebae</name>
    <dbReference type="NCBI Taxonomy" id="83552"/>
    <lineage>
        <taxon>Bacteria</taxon>
        <taxon>Pseudomonadati</taxon>
        <taxon>Chlamydiota</taxon>
        <taxon>Chlamydiia</taxon>
        <taxon>Parachlamydiales</taxon>
        <taxon>Parachlamydiaceae</taxon>
        <taxon>Parachlamydia</taxon>
    </lineage>
</organism>
<proteinExistence type="predicted"/>
<name>A0A0C1ED66_9BACT</name>
<sequence length="889" mass="104759">MEAPFSLSTPKFYQPHLYSLPSKEITFICSDEMKHQVSLDLFNRWPHLEEVFSCTSPIKISISEKSFHTILTFLAYLKGNIQNNIIVNFFKKNINSIAELYEINQFACFYQINDLMDYVETYIQDSDFLSTIEEKKWDDLYTMVYSNREYESSRKLAKKIIIKHLFFKNQLYAAPQQSFPAEEEFAKKQEINALMERCMKIIDTENPLQNPPTELFSWIEDTLASNMPFRGKVLNLFFTIQSHLLKFFHIKSNINIPFQMKTSTTFTGVFYALFQMASQIQSFSEAEFYFSQLSTILERNTKFVPLSKFEKKILSKEIKFCYPFISQNGALFSLLFNEVVKKISKAEIASFAKLFFEVIYTCEKPKGFRPSVIINMTAQYVIKTLSLLLQSIHQLPKYFECLEILMTAQKELYSWVLQYGGNPELLSQSFISHTPVIQLTRMEAKYLELDQGVIQKILDYKKRYDPLFLSPIVIYLCTHVSFNLKLKNILLENFPWIKDRISEHFHHDLKDELQWDNEKHPNQTLSTWLNFNDSECFQTLNPFMLYAIDNLNEEAFLQIYRKIKHDTYLKKIFYENIIYLFKNKFPKDPSYAKYRIISRYGIAAIMFLSEDPRHFKPALEEIARLKLLEPMAYIENFFAQFKLQPDFQPSILAAKILLGKIDNLAKLVKSKIDINLLHQTLHLLQNVNGTFSNIPGEMCCYLVEFAHKNFSEWHSANVKKSLYPAFYFFLLSESLKFNDLPAAQMLLTGVLKNFAEAHIYYFEALWRQQLFYSHMDATQMFFEFIHKCPNRKKALKQWAIHLAKSKDIVFFKKISDVFLAYSQAETFLEYIYIFQYTFIKYLNFLSLKDFSKLASYMPTSTSETMTLAYKTFKKANLLEKTSPPIITID</sequence>
<dbReference type="RefSeq" id="WP_039376631.1">
    <property type="nucleotide sequence ID" value="NZ_JASBUT010000014.1"/>
</dbReference>
<evidence type="ECO:0000313" key="1">
    <source>
        <dbReference type="EMBL" id="KIA78053.1"/>
    </source>
</evidence>
<evidence type="ECO:0000313" key="2">
    <source>
        <dbReference type="Proteomes" id="UP000031307"/>
    </source>
</evidence>
<gene>
    <name evidence="1" type="ORF">DB43_FB00210</name>
</gene>